<evidence type="ECO:0000313" key="2">
    <source>
        <dbReference type="Proteomes" id="UP001055811"/>
    </source>
</evidence>
<dbReference type="EMBL" id="CM042009">
    <property type="protein sequence ID" value="KAI3788480.1"/>
    <property type="molecule type" value="Genomic_DNA"/>
</dbReference>
<gene>
    <name evidence="1" type="ORF">L2E82_01248</name>
</gene>
<comment type="caution">
    <text evidence="1">The sequence shown here is derived from an EMBL/GenBank/DDBJ whole genome shotgun (WGS) entry which is preliminary data.</text>
</comment>
<organism evidence="1 2">
    <name type="scientific">Cichorium intybus</name>
    <name type="common">Chicory</name>
    <dbReference type="NCBI Taxonomy" id="13427"/>
    <lineage>
        <taxon>Eukaryota</taxon>
        <taxon>Viridiplantae</taxon>
        <taxon>Streptophyta</taxon>
        <taxon>Embryophyta</taxon>
        <taxon>Tracheophyta</taxon>
        <taxon>Spermatophyta</taxon>
        <taxon>Magnoliopsida</taxon>
        <taxon>eudicotyledons</taxon>
        <taxon>Gunneridae</taxon>
        <taxon>Pentapetalae</taxon>
        <taxon>asterids</taxon>
        <taxon>campanulids</taxon>
        <taxon>Asterales</taxon>
        <taxon>Asteraceae</taxon>
        <taxon>Cichorioideae</taxon>
        <taxon>Cichorieae</taxon>
        <taxon>Cichoriinae</taxon>
        <taxon>Cichorium</taxon>
    </lineage>
</organism>
<accession>A0ACB9GZU5</accession>
<proteinExistence type="predicted"/>
<reference evidence="1 2" key="2">
    <citation type="journal article" date="2022" name="Mol. Ecol. Resour.">
        <title>The genomes of chicory, endive, great burdock and yacon provide insights into Asteraceae paleo-polyploidization history and plant inulin production.</title>
        <authorList>
            <person name="Fan W."/>
            <person name="Wang S."/>
            <person name="Wang H."/>
            <person name="Wang A."/>
            <person name="Jiang F."/>
            <person name="Liu H."/>
            <person name="Zhao H."/>
            <person name="Xu D."/>
            <person name="Zhang Y."/>
        </authorList>
    </citation>
    <scope>NUCLEOTIDE SEQUENCE [LARGE SCALE GENOMIC DNA]</scope>
    <source>
        <strain evidence="2">cv. Punajuju</strain>
        <tissue evidence="1">Leaves</tissue>
    </source>
</reference>
<sequence>MKQPRRMSRGLARSHYKLQAFDMGDNMIVVTFTYGVKEVQLFNPFQRNTLNKVVSSLYSYSGPYYGYGALLNLLDAKMGKLKDLCKFLIIGIPLNKALYTTGYLLVDVCGWRFIAFVFEWMGKHSLSIFILVTSNLVVIVVQGFYWKSPHNNIIY</sequence>
<dbReference type="Proteomes" id="UP001055811">
    <property type="component" value="Linkage Group LG01"/>
</dbReference>
<reference evidence="2" key="1">
    <citation type="journal article" date="2022" name="Mol. Ecol. Resour.">
        <title>The genomes of chicory, endive, great burdock and yacon provide insights into Asteraceae palaeo-polyploidization history and plant inulin production.</title>
        <authorList>
            <person name="Fan W."/>
            <person name="Wang S."/>
            <person name="Wang H."/>
            <person name="Wang A."/>
            <person name="Jiang F."/>
            <person name="Liu H."/>
            <person name="Zhao H."/>
            <person name="Xu D."/>
            <person name="Zhang Y."/>
        </authorList>
    </citation>
    <scope>NUCLEOTIDE SEQUENCE [LARGE SCALE GENOMIC DNA]</scope>
    <source>
        <strain evidence="2">cv. Punajuju</strain>
    </source>
</reference>
<keyword evidence="2" id="KW-1185">Reference proteome</keyword>
<name>A0ACB9GZU5_CICIN</name>
<protein>
    <submittedName>
        <fullName evidence="1">Uncharacterized protein</fullName>
    </submittedName>
</protein>
<evidence type="ECO:0000313" key="1">
    <source>
        <dbReference type="EMBL" id="KAI3788480.1"/>
    </source>
</evidence>